<dbReference type="EMBL" id="JAADJT010000008">
    <property type="protein sequence ID" value="NGZ86258.1"/>
    <property type="molecule type" value="Genomic_DNA"/>
</dbReference>
<name>A0ABX0FP44_9BURK</name>
<dbReference type="InterPro" id="IPR041657">
    <property type="entry name" value="HTH_17"/>
</dbReference>
<feature type="domain" description="Helix-turn-helix" evidence="1">
    <location>
        <begin position="1"/>
        <end position="52"/>
    </location>
</feature>
<organism evidence="2 3">
    <name type="scientific">Duganella aceris</name>
    <dbReference type="NCBI Taxonomy" id="2703883"/>
    <lineage>
        <taxon>Bacteria</taxon>
        <taxon>Pseudomonadati</taxon>
        <taxon>Pseudomonadota</taxon>
        <taxon>Betaproteobacteria</taxon>
        <taxon>Burkholderiales</taxon>
        <taxon>Oxalobacteraceae</taxon>
        <taxon>Telluria group</taxon>
        <taxon>Duganella</taxon>
    </lineage>
</organism>
<protein>
    <submittedName>
        <fullName evidence="2">Helix-turn-helix domain-containing protein</fullName>
    </submittedName>
</protein>
<evidence type="ECO:0000313" key="2">
    <source>
        <dbReference type="EMBL" id="NGZ86258.1"/>
    </source>
</evidence>
<gene>
    <name evidence="2" type="ORF">GW587_18610</name>
</gene>
<proteinExistence type="predicted"/>
<comment type="caution">
    <text evidence="2">The sequence shown here is derived from an EMBL/GenBank/DDBJ whole genome shotgun (WGS) entry which is preliminary data.</text>
</comment>
<keyword evidence="3" id="KW-1185">Reference proteome</keyword>
<dbReference type="RefSeq" id="WP_166105961.1">
    <property type="nucleotide sequence ID" value="NZ_JAADJT010000008.1"/>
</dbReference>
<evidence type="ECO:0000259" key="1">
    <source>
        <dbReference type="Pfam" id="PF12728"/>
    </source>
</evidence>
<sequence>MLTTEAAAGLMQCSRSYLSMMIDNKKLANASRSAAGQWLVPESSVRAWIEERDAKATNADYHAAAEESGMYDIPETAFIKANKRRHA</sequence>
<reference evidence="3" key="1">
    <citation type="submission" date="2023-07" db="EMBL/GenBank/DDBJ databases">
        <title>Duganella aceri sp. nov., isolated from tree sap.</title>
        <authorList>
            <person name="Kim I.S."/>
        </authorList>
    </citation>
    <scope>NUCLEOTIDE SEQUENCE [LARGE SCALE GENOMIC DNA]</scope>
    <source>
        <strain evidence="3">SAP-35</strain>
    </source>
</reference>
<dbReference type="Proteomes" id="UP000666369">
    <property type="component" value="Unassembled WGS sequence"/>
</dbReference>
<dbReference type="Pfam" id="PF12728">
    <property type="entry name" value="HTH_17"/>
    <property type="match status" value="1"/>
</dbReference>
<accession>A0ABX0FP44</accession>
<evidence type="ECO:0000313" key="3">
    <source>
        <dbReference type="Proteomes" id="UP000666369"/>
    </source>
</evidence>